<reference evidence="3" key="1">
    <citation type="submission" date="2023-07" db="EMBL/GenBank/DDBJ databases">
        <title>draft genome sequence of fig (Ficus carica).</title>
        <authorList>
            <person name="Takahashi T."/>
            <person name="Nishimura K."/>
        </authorList>
    </citation>
    <scope>NUCLEOTIDE SEQUENCE</scope>
</reference>
<dbReference type="PANTHER" id="PTHR24177:SF470">
    <property type="entry name" value="ANKYRIN REPEAT PROTEIN"/>
    <property type="match status" value="1"/>
</dbReference>
<sequence length="198" mass="22090">MQWEIKWYKFVKKSMPPQFFPRYNLKHETPKEIFINTHKALTKEGGEWLVKTSESCSVVAALVATVAFATSSTIPGGADQNTGIPLLLNKPAFHAFAISSLVALCFSITALVFFLLILTSRCQEKDFAMDLPRKLLLGLTSLFVSITSIVISFCDGHVFILSDNLKHVAYPLYAALCFPIAFFAIAQLSLYFDLVWAI</sequence>
<gene>
    <name evidence="3" type="ORF">TIFTF001_049868</name>
</gene>
<feature type="transmembrane region" description="Helical" evidence="1">
    <location>
        <begin position="172"/>
        <end position="192"/>
    </location>
</feature>
<keyword evidence="4" id="KW-1185">Reference proteome</keyword>
<feature type="transmembrane region" description="Helical" evidence="1">
    <location>
        <begin position="94"/>
        <end position="118"/>
    </location>
</feature>
<keyword evidence="1" id="KW-1133">Transmembrane helix</keyword>
<keyword evidence="1" id="KW-0812">Transmembrane</keyword>
<proteinExistence type="predicted"/>
<dbReference type="AlphaFoldDB" id="A0AA87Z518"/>
<dbReference type="PANTHER" id="PTHR24177">
    <property type="entry name" value="CASKIN"/>
    <property type="match status" value="1"/>
</dbReference>
<evidence type="ECO:0000313" key="4">
    <source>
        <dbReference type="Proteomes" id="UP001187192"/>
    </source>
</evidence>
<feature type="transmembrane region" description="Helical" evidence="1">
    <location>
        <begin position="139"/>
        <end position="160"/>
    </location>
</feature>
<evidence type="ECO:0000259" key="2">
    <source>
        <dbReference type="Pfam" id="PF13962"/>
    </source>
</evidence>
<organism evidence="3 4">
    <name type="scientific">Ficus carica</name>
    <name type="common">Common fig</name>
    <dbReference type="NCBI Taxonomy" id="3494"/>
    <lineage>
        <taxon>Eukaryota</taxon>
        <taxon>Viridiplantae</taxon>
        <taxon>Streptophyta</taxon>
        <taxon>Embryophyta</taxon>
        <taxon>Tracheophyta</taxon>
        <taxon>Spermatophyta</taxon>
        <taxon>Magnoliopsida</taxon>
        <taxon>eudicotyledons</taxon>
        <taxon>Gunneridae</taxon>
        <taxon>Pentapetalae</taxon>
        <taxon>rosids</taxon>
        <taxon>fabids</taxon>
        <taxon>Rosales</taxon>
        <taxon>Moraceae</taxon>
        <taxon>Ficeae</taxon>
        <taxon>Ficus</taxon>
    </lineage>
</organism>
<dbReference type="EMBL" id="BTGU01007527">
    <property type="protein sequence ID" value="GMN18883.1"/>
    <property type="molecule type" value="Genomic_DNA"/>
</dbReference>
<dbReference type="InterPro" id="IPR026961">
    <property type="entry name" value="PGG_dom"/>
</dbReference>
<accession>A0AA87Z518</accession>
<protein>
    <recommendedName>
        <fullName evidence="2">PGG domain-containing protein</fullName>
    </recommendedName>
</protein>
<dbReference type="Pfam" id="PF13962">
    <property type="entry name" value="PGG"/>
    <property type="match status" value="1"/>
</dbReference>
<name>A0AA87Z518_FICCA</name>
<dbReference type="Proteomes" id="UP001187192">
    <property type="component" value="Unassembled WGS sequence"/>
</dbReference>
<dbReference type="GO" id="GO:0016020">
    <property type="term" value="C:membrane"/>
    <property type="evidence" value="ECO:0007669"/>
    <property type="project" value="TreeGrafter"/>
</dbReference>
<comment type="caution">
    <text evidence="3">The sequence shown here is derived from an EMBL/GenBank/DDBJ whole genome shotgun (WGS) entry which is preliminary data.</text>
</comment>
<evidence type="ECO:0000313" key="3">
    <source>
        <dbReference type="EMBL" id="GMN18883.1"/>
    </source>
</evidence>
<feature type="domain" description="PGG" evidence="2">
    <location>
        <begin position="47"/>
        <end position="158"/>
    </location>
</feature>
<keyword evidence="1" id="KW-0472">Membrane</keyword>
<evidence type="ECO:0000256" key="1">
    <source>
        <dbReference type="SAM" id="Phobius"/>
    </source>
</evidence>
<feature type="transmembrane region" description="Helical" evidence="1">
    <location>
        <begin position="56"/>
        <end position="74"/>
    </location>
</feature>